<dbReference type="GO" id="GO:0006753">
    <property type="term" value="P:nucleoside phosphate metabolic process"/>
    <property type="evidence" value="ECO:0007669"/>
    <property type="project" value="TreeGrafter"/>
</dbReference>
<dbReference type="Pfam" id="PF00293">
    <property type="entry name" value="NUDIX"/>
    <property type="match status" value="1"/>
</dbReference>
<dbReference type="GO" id="GO:0019693">
    <property type="term" value="P:ribose phosphate metabolic process"/>
    <property type="evidence" value="ECO:0007669"/>
    <property type="project" value="TreeGrafter"/>
</dbReference>
<dbReference type="CDD" id="cd24161">
    <property type="entry name" value="NUDIX_ADPRase_Ndx2"/>
    <property type="match status" value="1"/>
</dbReference>
<proteinExistence type="inferred from homology"/>
<dbReference type="AlphaFoldDB" id="A0A369WKW1"/>
<dbReference type="SUPFAM" id="SSF55811">
    <property type="entry name" value="Nudix"/>
    <property type="match status" value="1"/>
</dbReference>
<gene>
    <name evidence="10" type="ORF">DV711_09010</name>
</gene>
<comment type="caution">
    <text evidence="10">The sequence shown here is derived from an EMBL/GenBank/DDBJ whole genome shotgun (WGS) entry which is preliminary data.</text>
</comment>
<evidence type="ECO:0000256" key="5">
    <source>
        <dbReference type="ARBA" id="ARBA00022801"/>
    </source>
</evidence>
<comment type="cofactor">
    <cofactor evidence="2">
        <name>Mg(2+)</name>
        <dbReference type="ChEBI" id="CHEBI:18420"/>
    </cofactor>
</comment>
<feature type="compositionally biased region" description="Polar residues" evidence="8">
    <location>
        <begin position="1"/>
        <end position="19"/>
    </location>
</feature>
<comment type="similarity">
    <text evidence="3">Belongs to the Nudix hydrolase family. NudK subfamily.</text>
</comment>
<dbReference type="GO" id="GO:0005829">
    <property type="term" value="C:cytosol"/>
    <property type="evidence" value="ECO:0007669"/>
    <property type="project" value="TreeGrafter"/>
</dbReference>
<feature type="region of interest" description="Disordered" evidence="8">
    <location>
        <begin position="1"/>
        <end position="23"/>
    </location>
</feature>
<evidence type="ECO:0000313" key="11">
    <source>
        <dbReference type="Proteomes" id="UP000253769"/>
    </source>
</evidence>
<evidence type="ECO:0000256" key="3">
    <source>
        <dbReference type="ARBA" id="ARBA00007275"/>
    </source>
</evidence>
<evidence type="ECO:0000256" key="8">
    <source>
        <dbReference type="SAM" id="MobiDB-lite"/>
    </source>
</evidence>
<evidence type="ECO:0000256" key="6">
    <source>
        <dbReference type="ARBA" id="ARBA00032162"/>
    </source>
</evidence>
<evidence type="ECO:0000259" key="9">
    <source>
        <dbReference type="PROSITE" id="PS51462"/>
    </source>
</evidence>
<sequence>MTTDDSTSNGKPDTLSTPAEPSATLGVEAANPWTRLASKLIYENPWIRIREDKVLTPSGNEGIYGLVKFRNRAVAIIPIDEQGYTWLVGQYRYALGDYSWEVPMGGHPVELDSLDGAHKELREETGLRAQQMTEFLRVQISNSVTDELGVAYLAQQLTPGETDFDDTEQLQIRRLPFDDAIAMCLDGRIQDLFSIAALQQLALRRHEFGI</sequence>
<dbReference type="Proteomes" id="UP000253769">
    <property type="component" value="Unassembled WGS sequence"/>
</dbReference>
<keyword evidence="11" id="KW-1185">Reference proteome</keyword>
<dbReference type="Gene3D" id="3.90.79.10">
    <property type="entry name" value="Nucleoside Triphosphate Pyrophosphohydrolase"/>
    <property type="match status" value="1"/>
</dbReference>
<evidence type="ECO:0000313" key="10">
    <source>
        <dbReference type="EMBL" id="RDE22708.1"/>
    </source>
</evidence>
<dbReference type="InterPro" id="IPR000086">
    <property type="entry name" value="NUDIX_hydrolase_dom"/>
</dbReference>
<reference evidence="10 11" key="1">
    <citation type="submission" date="2018-07" db="EMBL/GenBank/DDBJ databases">
        <title>Motiliproteus coralliicola sp. nov., a bacterium isolated from Coral.</title>
        <authorList>
            <person name="Wang G."/>
        </authorList>
    </citation>
    <scope>NUCLEOTIDE SEQUENCE [LARGE SCALE GENOMIC DNA]</scope>
    <source>
        <strain evidence="10 11">C34</strain>
    </source>
</reference>
<evidence type="ECO:0000256" key="1">
    <source>
        <dbReference type="ARBA" id="ARBA00000847"/>
    </source>
</evidence>
<dbReference type="EMBL" id="QQOH01000002">
    <property type="protein sequence ID" value="RDE22708.1"/>
    <property type="molecule type" value="Genomic_DNA"/>
</dbReference>
<keyword evidence="5 10" id="KW-0378">Hydrolase</keyword>
<dbReference type="GO" id="GO:0016787">
    <property type="term" value="F:hydrolase activity"/>
    <property type="evidence" value="ECO:0007669"/>
    <property type="project" value="UniProtKB-KW"/>
</dbReference>
<evidence type="ECO:0000256" key="7">
    <source>
        <dbReference type="ARBA" id="ARBA00032272"/>
    </source>
</evidence>
<dbReference type="OrthoDB" id="177518at2"/>
<dbReference type="PANTHER" id="PTHR11839">
    <property type="entry name" value="UDP/ADP-SUGAR PYROPHOSPHATASE"/>
    <property type="match status" value="1"/>
</dbReference>
<comment type="catalytic activity">
    <reaction evidence="1">
        <text>GDP-alpha-D-mannose + H2O = alpha-D-mannose 1-phosphate + GMP + 2 H(+)</text>
        <dbReference type="Rhea" id="RHEA:27978"/>
        <dbReference type="ChEBI" id="CHEBI:15377"/>
        <dbReference type="ChEBI" id="CHEBI:15378"/>
        <dbReference type="ChEBI" id="CHEBI:57527"/>
        <dbReference type="ChEBI" id="CHEBI:58115"/>
        <dbReference type="ChEBI" id="CHEBI:58409"/>
    </reaction>
</comment>
<protein>
    <recommendedName>
        <fullName evidence="4">GDP-mannose pyrophosphatase</fullName>
    </recommendedName>
    <alternativeName>
        <fullName evidence="6">GDP-mannose hydrolase</fullName>
    </alternativeName>
    <alternativeName>
        <fullName evidence="7">GDPMK</fullName>
    </alternativeName>
</protein>
<evidence type="ECO:0000256" key="2">
    <source>
        <dbReference type="ARBA" id="ARBA00001946"/>
    </source>
</evidence>
<organism evidence="10 11">
    <name type="scientific">Motiliproteus coralliicola</name>
    <dbReference type="NCBI Taxonomy" id="2283196"/>
    <lineage>
        <taxon>Bacteria</taxon>
        <taxon>Pseudomonadati</taxon>
        <taxon>Pseudomonadota</taxon>
        <taxon>Gammaproteobacteria</taxon>
        <taxon>Oceanospirillales</taxon>
        <taxon>Oceanospirillaceae</taxon>
        <taxon>Motiliproteus</taxon>
    </lineage>
</organism>
<feature type="domain" description="Nudix hydrolase" evidence="9">
    <location>
        <begin position="69"/>
        <end position="197"/>
    </location>
</feature>
<name>A0A369WKW1_9GAMM</name>
<dbReference type="PANTHER" id="PTHR11839:SF18">
    <property type="entry name" value="NUDIX HYDROLASE DOMAIN-CONTAINING PROTEIN"/>
    <property type="match status" value="1"/>
</dbReference>
<dbReference type="PROSITE" id="PS51462">
    <property type="entry name" value="NUDIX"/>
    <property type="match status" value="1"/>
</dbReference>
<dbReference type="InterPro" id="IPR015797">
    <property type="entry name" value="NUDIX_hydrolase-like_dom_sf"/>
</dbReference>
<accession>A0A369WKW1</accession>
<evidence type="ECO:0000256" key="4">
    <source>
        <dbReference type="ARBA" id="ARBA00016377"/>
    </source>
</evidence>
<dbReference type="RefSeq" id="WP_114695341.1">
    <property type="nucleotide sequence ID" value="NZ_QQOH01000002.1"/>
</dbReference>